<dbReference type="PANTHER" id="PTHR43818">
    <property type="entry name" value="BCDNA.GH03377"/>
    <property type="match status" value="1"/>
</dbReference>
<dbReference type="Pfam" id="PF22725">
    <property type="entry name" value="GFO_IDH_MocA_C3"/>
    <property type="match status" value="1"/>
</dbReference>
<dbReference type="OrthoDB" id="266351at2"/>
<dbReference type="InterPro" id="IPR006311">
    <property type="entry name" value="TAT_signal"/>
</dbReference>
<dbReference type="RefSeq" id="WP_157732058.1">
    <property type="nucleotide sequence ID" value="NZ_CP018477.1"/>
</dbReference>
<sequence>MPSKTDRRTFLAAGGAAVAALIRHDLVFGSEANSRVRLGLIGCGGRGRWIANLFRDHGGYTIAAVHDYFPDRAEAAGTQFAVPENRRYTGLLGYRRMLDDGGLDAVAVESPPFFHPEQAATAVEAGVHVFLAKPVAVDVAGCRVIEQAGQKATAKKLVFLVDFQTRACPLYQEAVRRVQAGDIGTIVSAEAVYYCGPTWVAPADLDVKNPEHLLRAWGAFRVLSGDIITEQNIHALDVATWFLDAAPERAYGVGGRKGKTGPGDCWDHFSVIFTFPNEVILTFASKQYGAGYDDIGCRIFGTEGTADTHYFGTVSIQGKKPFPGGPTGNLYTDGAKTNIAAFYEAITKGDFSNPTVAPSVRSNLTTILGRMAAYQKAEVTWDQMLATNERWDFDVTGLKE</sequence>
<dbReference type="InterPro" id="IPR036291">
    <property type="entry name" value="NAD(P)-bd_dom_sf"/>
</dbReference>
<dbReference type="GO" id="GO:0000166">
    <property type="term" value="F:nucleotide binding"/>
    <property type="evidence" value="ECO:0007669"/>
    <property type="project" value="InterPro"/>
</dbReference>
<evidence type="ECO:0000259" key="2">
    <source>
        <dbReference type="Pfam" id="PF22725"/>
    </source>
</evidence>
<dbReference type="PROSITE" id="PS51318">
    <property type="entry name" value="TAT"/>
    <property type="match status" value="1"/>
</dbReference>
<evidence type="ECO:0000313" key="3">
    <source>
        <dbReference type="EMBL" id="ASV75704.1"/>
    </source>
</evidence>
<accession>A0A286RIB6</accession>
<reference evidence="3 4" key="1">
    <citation type="journal article" name="Front. Microbiol.">
        <title>Sugar Metabolism of the First Thermophilic Planctomycete Thermogutta terrifontis: Comparative Genomic and Transcriptomic Approaches.</title>
        <authorList>
            <person name="Elcheninov A.G."/>
            <person name="Menzel P."/>
            <person name="Gudbergsdottir S.R."/>
            <person name="Slesarev A.I."/>
            <person name="Kadnikov V.V."/>
            <person name="Krogh A."/>
            <person name="Bonch-Osmolovskaya E.A."/>
            <person name="Peng X."/>
            <person name="Kublanov I.V."/>
        </authorList>
    </citation>
    <scope>NUCLEOTIDE SEQUENCE [LARGE SCALE GENOMIC DNA]</scope>
    <source>
        <strain evidence="3 4">R1</strain>
    </source>
</reference>
<protein>
    <submittedName>
        <fullName evidence="3">Myo-inositol 2-dehydrogenase</fullName>
        <ecNumber evidence="3">1.1.1.18</ecNumber>
    </submittedName>
</protein>
<dbReference type="SUPFAM" id="SSF55347">
    <property type="entry name" value="Glyceraldehyde-3-phosphate dehydrogenase-like, C-terminal domain"/>
    <property type="match status" value="1"/>
</dbReference>
<keyword evidence="4" id="KW-1185">Reference proteome</keyword>
<evidence type="ECO:0000313" key="4">
    <source>
        <dbReference type="Proteomes" id="UP000215086"/>
    </source>
</evidence>
<dbReference type="Proteomes" id="UP000215086">
    <property type="component" value="Chromosome"/>
</dbReference>
<dbReference type="GO" id="GO:0050112">
    <property type="term" value="F:inositol 2-dehydrogenase (NAD+) activity"/>
    <property type="evidence" value="ECO:0007669"/>
    <property type="project" value="UniProtKB-EC"/>
</dbReference>
<dbReference type="AlphaFoldDB" id="A0A286RIB6"/>
<gene>
    <name evidence="3" type="ORF">THTE_3102</name>
</gene>
<dbReference type="InterPro" id="IPR055170">
    <property type="entry name" value="GFO_IDH_MocA-like_dom"/>
</dbReference>
<dbReference type="EMBL" id="CP018477">
    <property type="protein sequence ID" value="ASV75704.1"/>
    <property type="molecule type" value="Genomic_DNA"/>
</dbReference>
<dbReference type="KEGG" id="ttf:THTE_3102"/>
<dbReference type="EC" id="1.1.1.18" evidence="3"/>
<evidence type="ECO:0000259" key="1">
    <source>
        <dbReference type="Pfam" id="PF01408"/>
    </source>
</evidence>
<dbReference type="InterPro" id="IPR000683">
    <property type="entry name" value="Gfo/Idh/MocA-like_OxRdtase_N"/>
</dbReference>
<dbReference type="Pfam" id="PF01408">
    <property type="entry name" value="GFO_IDH_MocA"/>
    <property type="match status" value="1"/>
</dbReference>
<organism evidence="3 4">
    <name type="scientific">Thermogutta terrifontis</name>
    <dbReference type="NCBI Taxonomy" id="1331910"/>
    <lineage>
        <taxon>Bacteria</taxon>
        <taxon>Pseudomonadati</taxon>
        <taxon>Planctomycetota</taxon>
        <taxon>Planctomycetia</taxon>
        <taxon>Pirellulales</taxon>
        <taxon>Thermoguttaceae</taxon>
        <taxon>Thermogutta</taxon>
    </lineage>
</organism>
<dbReference type="InterPro" id="IPR050463">
    <property type="entry name" value="Gfo/Idh/MocA_oxidrdct_glycsds"/>
</dbReference>
<dbReference type="PANTHER" id="PTHR43818:SF5">
    <property type="entry name" value="OXIDOREDUCTASE FAMILY PROTEIN"/>
    <property type="match status" value="1"/>
</dbReference>
<feature type="domain" description="GFO/IDH/MocA-like oxidoreductase" evidence="2">
    <location>
        <begin position="171"/>
        <end position="306"/>
    </location>
</feature>
<feature type="domain" description="Gfo/Idh/MocA-like oxidoreductase N-terminal" evidence="1">
    <location>
        <begin position="37"/>
        <end position="152"/>
    </location>
</feature>
<keyword evidence="3" id="KW-0560">Oxidoreductase</keyword>
<dbReference type="Gene3D" id="3.40.50.720">
    <property type="entry name" value="NAD(P)-binding Rossmann-like Domain"/>
    <property type="match status" value="1"/>
</dbReference>
<name>A0A286RIB6_9BACT</name>
<dbReference type="SUPFAM" id="SSF51735">
    <property type="entry name" value="NAD(P)-binding Rossmann-fold domains"/>
    <property type="match status" value="1"/>
</dbReference>
<dbReference type="Gene3D" id="3.30.360.10">
    <property type="entry name" value="Dihydrodipicolinate Reductase, domain 2"/>
    <property type="match status" value="1"/>
</dbReference>
<proteinExistence type="predicted"/>